<proteinExistence type="inferred from homology"/>
<evidence type="ECO:0000256" key="3">
    <source>
        <dbReference type="SAM" id="Phobius"/>
    </source>
</evidence>
<dbReference type="Gene3D" id="3.60.60.10">
    <property type="entry name" value="Penicillin V Acylase, Chain A"/>
    <property type="match status" value="1"/>
</dbReference>
<evidence type="ECO:0000256" key="4">
    <source>
        <dbReference type="SAM" id="SignalP"/>
    </source>
</evidence>
<feature type="signal peptide" evidence="4">
    <location>
        <begin position="1"/>
        <end position="19"/>
    </location>
</feature>
<evidence type="ECO:0000313" key="6">
    <source>
        <dbReference type="EMBL" id="KAF0687071.1"/>
    </source>
</evidence>
<dbReference type="Pfam" id="PF02275">
    <property type="entry name" value="CBAH"/>
    <property type="match status" value="1"/>
</dbReference>
<dbReference type="OrthoDB" id="63199at2759"/>
<organism evidence="7 8">
    <name type="scientific">Aphanomyces stellatus</name>
    <dbReference type="NCBI Taxonomy" id="120398"/>
    <lineage>
        <taxon>Eukaryota</taxon>
        <taxon>Sar</taxon>
        <taxon>Stramenopiles</taxon>
        <taxon>Oomycota</taxon>
        <taxon>Saprolegniomycetes</taxon>
        <taxon>Saprolegniales</taxon>
        <taxon>Verrucalvaceae</taxon>
        <taxon>Aphanomyces</taxon>
    </lineage>
</organism>
<feature type="domain" description="Choloylglycine hydrolase/NAAA C-terminal" evidence="5">
    <location>
        <begin position="20"/>
        <end position="328"/>
    </location>
</feature>
<accession>A0A485LGT0</accession>
<name>A0A485LGT0_9STRA</name>
<keyword evidence="4" id="KW-0732">Signal</keyword>
<dbReference type="InterPro" id="IPR029055">
    <property type="entry name" value="Ntn_hydrolases_N"/>
</dbReference>
<keyword evidence="2" id="KW-0378">Hydrolase</keyword>
<protein>
    <submittedName>
        <fullName evidence="7">Aste57867_21152 protein</fullName>
    </submittedName>
</protein>
<dbReference type="PANTHER" id="PTHR35527:SF2">
    <property type="entry name" value="HYDROLASE"/>
    <property type="match status" value="1"/>
</dbReference>
<evidence type="ECO:0000256" key="1">
    <source>
        <dbReference type="ARBA" id="ARBA00006625"/>
    </source>
</evidence>
<comment type="similarity">
    <text evidence="1">Belongs to the peptidase C59 family.</text>
</comment>
<reference evidence="6" key="2">
    <citation type="submission" date="2019-06" db="EMBL/GenBank/DDBJ databases">
        <title>Genomics analysis of Aphanomyces spp. identifies a new class of oomycete effector associated with host adaptation.</title>
        <authorList>
            <person name="Gaulin E."/>
        </authorList>
    </citation>
    <scope>NUCLEOTIDE SEQUENCE</scope>
    <source>
        <strain evidence="6">CBS 578.67</strain>
    </source>
</reference>
<dbReference type="InterPro" id="IPR052193">
    <property type="entry name" value="Peptidase_C59"/>
</dbReference>
<reference evidence="7 8" key="1">
    <citation type="submission" date="2019-03" db="EMBL/GenBank/DDBJ databases">
        <authorList>
            <person name="Gaulin E."/>
            <person name="Dumas B."/>
        </authorList>
    </citation>
    <scope>NUCLEOTIDE SEQUENCE [LARGE SCALE GENOMIC DNA]</scope>
    <source>
        <strain evidence="7">CBS 568.67</strain>
    </source>
</reference>
<dbReference type="EMBL" id="VJMH01006958">
    <property type="protein sequence ID" value="KAF0687071.1"/>
    <property type="molecule type" value="Genomic_DNA"/>
</dbReference>
<evidence type="ECO:0000313" key="8">
    <source>
        <dbReference type="Proteomes" id="UP000332933"/>
    </source>
</evidence>
<evidence type="ECO:0000256" key="2">
    <source>
        <dbReference type="ARBA" id="ARBA00022801"/>
    </source>
</evidence>
<evidence type="ECO:0000313" key="7">
    <source>
        <dbReference type="EMBL" id="VFT97826.1"/>
    </source>
</evidence>
<evidence type="ECO:0000259" key="5">
    <source>
        <dbReference type="Pfam" id="PF02275"/>
    </source>
</evidence>
<keyword evidence="3" id="KW-1133">Transmembrane helix</keyword>
<feature type="transmembrane region" description="Helical" evidence="3">
    <location>
        <begin position="395"/>
        <end position="413"/>
    </location>
</feature>
<keyword evidence="8" id="KW-1185">Reference proteome</keyword>
<feature type="chain" id="PRO_5033828988" evidence="4">
    <location>
        <begin position="20"/>
        <end position="427"/>
    </location>
</feature>
<dbReference type="EMBL" id="CAADRA010006984">
    <property type="protein sequence ID" value="VFT97826.1"/>
    <property type="molecule type" value="Genomic_DNA"/>
</dbReference>
<dbReference type="SUPFAM" id="SSF56235">
    <property type="entry name" value="N-terminal nucleophile aminohydrolases (Ntn hydrolases)"/>
    <property type="match status" value="1"/>
</dbReference>
<sequence length="427" mass="46335">MLASLWVLAASATLSLVHGCSDFLLNTTSDQVVSARTMDFYMDLHNLVEVIPRDTLVQELPVRDCPDCPDYAWRTKLGFVAFNFYQHNTAADGLNEHGLSAAYLYLVGSAYPAPNTTDAPLRPIVSSIATYILGNFATVADVKTGLHSVQLVQSILGLEGTDGVEGYAPLDSFPLHLSVHDATGHSIVIEFVRGSVRIYDNPNGVLTNEPPFEDQLAILAHHDKTAGTTDVSFPGGYDAVERFERLSLLNRHANAHFLANTSYSTATPDQAAVAAALHLINTVTIPTAVVEDGSATQYTFVRDHKNRRVFYRSNENQVLKSIDLTKIDFGNPANRKALPVEAGEWHVDVTASVLDSTLHSADMPPRSVVEGLLQGKFVAQANEVMPHEPVKVDSFWTGVAVGATGAAIAFVVLSARKRQPLEYTPLV</sequence>
<keyword evidence="3" id="KW-0812">Transmembrane</keyword>
<dbReference type="PANTHER" id="PTHR35527">
    <property type="entry name" value="CHOLOYLGLYCINE HYDROLASE"/>
    <property type="match status" value="1"/>
</dbReference>
<dbReference type="Proteomes" id="UP000332933">
    <property type="component" value="Unassembled WGS sequence"/>
</dbReference>
<dbReference type="InterPro" id="IPR029132">
    <property type="entry name" value="CBAH/NAAA_C"/>
</dbReference>
<dbReference type="GO" id="GO:0016787">
    <property type="term" value="F:hydrolase activity"/>
    <property type="evidence" value="ECO:0007669"/>
    <property type="project" value="UniProtKB-KW"/>
</dbReference>
<keyword evidence="3" id="KW-0472">Membrane</keyword>
<dbReference type="AlphaFoldDB" id="A0A485LGT0"/>
<gene>
    <name evidence="7" type="primary">Aste57867_21152</name>
    <name evidence="6" type="ORF">As57867_021084</name>
    <name evidence="7" type="ORF">ASTE57867_21152</name>
</gene>